<dbReference type="SMART" id="SM00421">
    <property type="entry name" value="HTH_LUXR"/>
    <property type="match status" value="1"/>
</dbReference>
<dbReference type="EMBL" id="JBHSJB010000017">
    <property type="protein sequence ID" value="MFC5055805.1"/>
    <property type="molecule type" value="Genomic_DNA"/>
</dbReference>
<keyword evidence="5" id="KW-1185">Reference proteome</keyword>
<evidence type="ECO:0000259" key="3">
    <source>
        <dbReference type="PROSITE" id="PS50043"/>
    </source>
</evidence>
<organism evidence="4 5">
    <name type="scientific">Saccharothrix xinjiangensis</name>
    <dbReference type="NCBI Taxonomy" id="204798"/>
    <lineage>
        <taxon>Bacteria</taxon>
        <taxon>Bacillati</taxon>
        <taxon>Actinomycetota</taxon>
        <taxon>Actinomycetes</taxon>
        <taxon>Pseudonocardiales</taxon>
        <taxon>Pseudonocardiaceae</taxon>
        <taxon>Saccharothrix</taxon>
    </lineage>
</organism>
<dbReference type="InterPro" id="IPR000792">
    <property type="entry name" value="Tscrpt_reg_LuxR_C"/>
</dbReference>
<keyword evidence="2" id="KW-0067">ATP-binding</keyword>
<dbReference type="SUPFAM" id="SSF46894">
    <property type="entry name" value="C-terminal effector domain of the bipartite response regulators"/>
    <property type="match status" value="1"/>
</dbReference>
<dbReference type="Gene3D" id="1.10.10.10">
    <property type="entry name" value="Winged helix-like DNA-binding domain superfamily/Winged helix DNA-binding domain"/>
    <property type="match status" value="1"/>
</dbReference>
<accession>A0ABV9XZG9</accession>
<dbReference type="Pfam" id="PF00196">
    <property type="entry name" value="GerE"/>
    <property type="match status" value="1"/>
</dbReference>
<dbReference type="InterPro" id="IPR036388">
    <property type="entry name" value="WH-like_DNA-bd_sf"/>
</dbReference>
<dbReference type="InterPro" id="IPR011990">
    <property type="entry name" value="TPR-like_helical_dom_sf"/>
</dbReference>
<protein>
    <submittedName>
        <fullName evidence="4">AAA family ATPase</fullName>
    </submittedName>
</protein>
<sequence length="920" mass="97560">MRPGPGAPGGALVQREAELGLLDRLVRGLAEGRPAVGLVHGRPGTGRTSLLAHAEELARERGVGVVRATASPTETDLRFGVVSQLLPDAGAEVGEALRSPEVPDESAVPLLCGHFLGLGRRGPLLVVVDDAHLADRHSGLWLRALARRAHRASLMLLVSTTSTLPQSGADAPEDPWFPDASTDPGTHHVLRSAPLDEDGLARVVWRWYGGEPPAGLVPDLAAATGGNPAVLRAVLAGLDERDGVPPADLAAEARRDQVGAVLAHLSPELLSLLRAVAVAGRVLPAGVLAVLADLGRVPPSRAARLLRDNGLAHEDGDRLVADDAATQRVLADMCPEDRAELHARAAELAHRSLAADEDVAGLLLGAAPVGACWAVDALRRAAGARDRVPGDGPAARFLRRALREPVSEARRAELLVELAAVEAVDQPEAGDLRLVRVLLTDTGPGTAAVRLAAADLMLVRSAVELARQVLGVVSARPDAEPAERATMAGLYWLADDHCHGGRDVVVPAVPELPPEVRDPDLAGISAWLAAARGVDARRARRLARLGLRAGGDGDRLLVPRIVAARALMLTDDLDEALVGLDDTLDAARRRGLRSAVGAALTVRAQLHLVRGRVDEADEDLNCARVEYAPHRRHPAAVAMLAGLEVLLWLSRGLVDRAESAAATAMPPGASQSFGWTYLRFARGTLRFCAGNYEEALSDLRECGRRLLGRNWHNPVLLPWRSLAALAHTRCGRTREADRLFAEDRELAERWGTPTALGLTGLWRGCGSTGETARAALADAVRDLRASPARGWYAHALYELAAHHAAEGDGQAAAALLADCGRLTAVRTDGILRRRVQELTGRLWAARRPVVVGTWPELSETAERIVELVVRGMSTAQVADALSVSRRSVELHLTAVYRAFGVTGRAQLRAVLTDLGGVPAP</sequence>
<dbReference type="CDD" id="cd06170">
    <property type="entry name" value="LuxR_C_like"/>
    <property type="match status" value="1"/>
</dbReference>
<dbReference type="PROSITE" id="PS50043">
    <property type="entry name" value="HTH_LUXR_2"/>
    <property type="match status" value="1"/>
</dbReference>
<gene>
    <name evidence="4" type="ORF">ACFPFM_18835</name>
</gene>
<dbReference type="InterPro" id="IPR027417">
    <property type="entry name" value="P-loop_NTPase"/>
</dbReference>
<comment type="caution">
    <text evidence="4">The sequence shown here is derived from an EMBL/GenBank/DDBJ whole genome shotgun (WGS) entry which is preliminary data.</text>
</comment>
<reference evidence="5" key="1">
    <citation type="journal article" date="2019" name="Int. J. Syst. Evol. Microbiol.">
        <title>The Global Catalogue of Microorganisms (GCM) 10K type strain sequencing project: providing services to taxonomists for standard genome sequencing and annotation.</title>
        <authorList>
            <consortium name="The Broad Institute Genomics Platform"/>
            <consortium name="The Broad Institute Genome Sequencing Center for Infectious Disease"/>
            <person name="Wu L."/>
            <person name="Ma J."/>
        </authorList>
    </citation>
    <scope>NUCLEOTIDE SEQUENCE [LARGE SCALE GENOMIC DNA]</scope>
    <source>
        <strain evidence="5">KCTC 12848</strain>
    </source>
</reference>
<name>A0ABV9XZG9_9PSEU</name>
<dbReference type="PANTHER" id="PTHR16305:SF35">
    <property type="entry name" value="TRANSCRIPTIONAL ACTIVATOR DOMAIN"/>
    <property type="match status" value="1"/>
</dbReference>
<dbReference type="Gene3D" id="1.25.40.10">
    <property type="entry name" value="Tetratricopeptide repeat domain"/>
    <property type="match status" value="1"/>
</dbReference>
<dbReference type="PANTHER" id="PTHR16305">
    <property type="entry name" value="TESTICULAR SOLUBLE ADENYLYL CYCLASE"/>
    <property type="match status" value="1"/>
</dbReference>
<dbReference type="Pfam" id="PF13191">
    <property type="entry name" value="AAA_16"/>
    <property type="match status" value="1"/>
</dbReference>
<dbReference type="InterPro" id="IPR016032">
    <property type="entry name" value="Sig_transdc_resp-reg_C-effctor"/>
</dbReference>
<dbReference type="RefSeq" id="WP_344041699.1">
    <property type="nucleotide sequence ID" value="NZ_BAAAKE010000030.1"/>
</dbReference>
<evidence type="ECO:0000256" key="1">
    <source>
        <dbReference type="ARBA" id="ARBA00022741"/>
    </source>
</evidence>
<dbReference type="InterPro" id="IPR041664">
    <property type="entry name" value="AAA_16"/>
</dbReference>
<proteinExistence type="predicted"/>
<dbReference type="SUPFAM" id="SSF48452">
    <property type="entry name" value="TPR-like"/>
    <property type="match status" value="1"/>
</dbReference>
<keyword evidence="1" id="KW-0547">Nucleotide-binding</keyword>
<evidence type="ECO:0000313" key="4">
    <source>
        <dbReference type="EMBL" id="MFC5055805.1"/>
    </source>
</evidence>
<dbReference type="SUPFAM" id="SSF52540">
    <property type="entry name" value="P-loop containing nucleoside triphosphate hydrolases"/>
    <property type="match status" value="1"/>
</dbReference>
<evidence type="ECO:0000256" key="2">
    <source>
        <dbReference type="ARBA" id="ARBA00022840"/>
    </source>
</evidence>
<evidence type="ECO:0000313" key="5">
    <source>
        <dbReference type="Proteomes" id="UP001595833"/>
    </source>
</evidence>
<dbReference type="Proteomes" id="UP001595833">
    <property type="component" value="Unassembled WGS sequence"/>
</dbReference>
<feature type="domain" description="HTH luxR-type" evidence="3">
    <location>
        <begin position="850"/>
        <end position="915"/>
    </location>
</feature>